<keyword evidence="1" id="KW-0732">Signal</keyword>
<organism evidence="2 3">
    <name type="scientific">Entomospira entomophila</name>
    <dbReference type="NCBI Taxonomy" id="2719988"/>
    <lineage>
        <taxon>Bacteria</taxon>
        <taxon>Pseudomonadati</taxon>
        <taxon>Spirochaetota</taxon>
        <taxon>Spirochaetia</taxon>
        <taxon>Spirochaetales</taxon>
        <taxon>Spirochaetaceae</taxon>
        <taxon>Entomospira</taxon>
    </lineage>
</organism>
<feature type="chain" id="PRO_5037792804" evidence="1">
    <location>
        <begin position="25"/>
        <end position="319"/>
    </location>
</feature>
<accession>A0A968G902</accession>
<dbReference type="RefSeq" id="WP_167699639.1">
    <property type="nucleotide sequence ID" value="NZ_CP118174.1"/>
</dbReference>
<evidence type="ECO:0000313" key="2">
    <source>
        <dbReference type="EMBL" id="NIZ40030.1"/>
    </source>
</evidence>
<evidence type="ECO:0000256" key="1">
    <source>
        <dbReference type="SAM" id="SignalP"/>
    </source>
</evidence>
<dbReference type="AlphaFoldDB" id="A0A968G902"/>
<reference evidence="2 3" key="1">
    <citation type="submission" date="2020-03" db="EMBL/GenBank/DDBJ databases">
        <title>Spirochaetal bacteria isolated from arthropods constitute a novel genus Entomospira genus novum within the order Spirochaetales.</title>
        <authorList>
            <person name="Grana-Miraglia L."/>
            <person name="Sikutova S."/>
            <person name="Fingerle V."/>
            <person name="Sing A."/>
            <person name="Castillo-Ramirez S."/>
            <person name="Margos G."/>
            <person name="Rudolf I."/>
        </authorList>
    </citation>
    <scope>NUCLEOTIDE SEQUENCE [LARGE SCALE GENOMIC DNA]</scope>
    <source>
        <strain evidence="2 3">BR193</strain>
    </source>
</reference>
<name>A0A968G902_9SPIO</name>
<sequence>MKHPLYRYLTILSLLLIAYSHTHAQAVGAGGKVAKLSTTLPNTGWEMRIIEIGPTRDFFGSISNIYFDSDSTVRYQRHIHMIRGNFSSDSNGKSGVITLFDTPYEYTIKGNTLYYKPNQREVALLRRIEDPIQEQSNPTSNSQTSGGSADSAIEAWLNNNTQPEQSQPTVKPQSSHALANSQWQLIDLSNSLINAKLVRELQWKPQGPVNLSVTNNGSIIIDTKVSASGTLSIGDQRSTTIILSYTDTGWNRVIGKDRLVRLELKTSEGRKVLYHMVSDDGRSIYPAIIRRMGDDEPSYAHVNRTHVFSLLPPPSIETE</sequence>
<comment type="caution">
    <text evidence="2">The sequence shown here is derived from an EMBL/GenBank/DDBJ whole genome shotgun (WGS) entry which is preliminary data.</text>
</comment>
<keyword evidence="3" id="KW-1185">Reference proteome</keyword>
<gene>
    <name evidence="2" type="ORF">HCT14_00645</name>
</gene>
<feature type="signal peptide" evidence="1">
    <location>
        <begin position="1"/>
        <end position="24"/>
    </location>
</feature>
<proteinExistence type="predicted"/>
<evidence type="ECO:0000313" key="3">
    <source>
        <dbReference type="Proteomes" id="UP000711995"/>
    </source>
</evidence>
<dbReference type="EMBL" id="JAATLJ010000001">
    <property type="protein sequence ID" value="NIZ40030.1"/>
    <property type="molecule type" value="Genomic_DNA"/>
</dbReference>
<protein>
    <submittedName>
        <fullName evidence="2">Uncharacterized protein</fullName>
    </submittedName>
</protein>
<dbReference type="Proteomes" id="UP000711995">
    <property type="component" value="Unassembled WGS sequence"/>
</dbReference>